<dbReference type="InterPro" id="IPR029058">
    <property type="entry name" value="AB_hydrolase_fold"/>
</dbReference>
<comment type="caution">
    <text evidence="4">The sequence shown here is derived from an EMBL/GenBank/DDBJ whole genome shotgun (WGS) entry which is preliminary data.</text>
</comment>
<evidence type="ECO:0000313" key="4">
    <source>
        <dbReference type="EMBL" id="MDQ0167209.1"/>
    </source>
</evidence>
<keyword evidence="2 4" id="KW-0378">Hydrolase</keyword>
<evidence type="ECO:0000256" key="2">
    <source>
        <dbReference type="ARBA" id="ARBA00022801"/>
    </source>
</evidence>
<dbReference type="Gene3D" id="3.40.50.1820">
    <property type="entry name" value="alpha/beta hydrolase"/>
    <property type="match status" value="1"/>
</dbReference>
<gene>
    <name evidence="4" type="ORF">J2S11_003134</name>
</gene>
<evidence type="ECO:0000313" key="5">
    <source>
        <dbReference type="Proteomes" id="UP001235840"/>
    </source>
</evidence>
<dbReference type="RefSeq" id="WP_307395994.1">
    <property type="nucleotide sequence ID" value="NZ_BAAADK010000014.1"/>
</dbReference>
<dbReference type="InterPro" id="IPR000073">
    <property type="entry name" value="AB_hydrolase_1"/>
</dbReference>
<accession>A0ABT9W2B2</accession>
<dbReference type="InterPro" id="IPR002410">
    <property type="entry name" value="Peptidase_S33"/>
</dbReference>
<keyword evidence="5" id="KW-1185">Reference proteome</keyword>
<feature type="domain" description="AB hydrolase-1" evidence="3">
    <location>
        <begin position="23"/>
        <end position="269"/>
    </location>
</feature>
<dbReference type="EMBL" id="JAUSTY010000014">
    <property type="protein sequence ID" value="MDQ0167209.1"/>
    <property type="molecule type" value="Genomic_DNA"/>
</dbReference>
<dbReference type="PANTHER" id="PTHR43798:SF31">
    <property type="entry name" value="AB HYDROLASE SUPERFAMILY PROTEIN YCLE"/>
    <property type="match status" value="1"/>
</dbReference>
<name>A0ABT9W2B2_9BACI</name>
<comment type="similarity">
    <text evidence="1">Belongs to the peptidase S33 family.</text>
</comment>
<dbReference type="PANTHER" id="PTHR43798">
    <property type="entry name" value="MONOACYLGLYCEROL LIPASE"/>
    <property type="match status" value="1"/>
</dbReference>
<dbReference type="InterPro" id="IPR050266">
    <property type="entry name" value="AB_hydrolase_sf"/>
</dbReference>
<sequence>MQGEISQVNGVLLWHLGQGQGIPIVLIHGGPGAYDYLAPVADLLDKSRFQVIRYEQRGSWRSEKKGPYDIATFIEDLEQLRIYLGLKKWIVCGHSWGASLALAYSTKYYTSVKALIYISGTGVNPAWHADYRVNRLNRMSPADREEYIHLRSILETLEGAEGEHTKDRLRELSIRADLFNQENFDKLPRTDGQFVNNKVNQEIGSECTEYFLNEEFLKAISTHSFPSLFVHGGTDPRPYQYVYELASNMKNSEFVVIPNAGHYPWLDHPVALGEQINEFLAKKVLSER</sequence>
<keyword evidence="4" id="KW-0645">Protease</keyword>
<dbReference type="SUPFAM" id="SSF53474">
    <property type="entry name" value="alpha/beta-Hydrolases"/>
    <property type="match status" value="1"/>
</dbReference>
<dbReference type="PRINTS" id="PR00793">
    <property type="entry name" value="PROAMNOPTASE"/>
</dbReference>
<proteinExistence type="inferred from homology"/>
<dbReference type="GO" id="GO:0004177">
    <property type="term" value="F:aminopeptidase activity"/>
    <property type="evidence" value="ECO:0007669"/>
    <property type="project" value="UniProtKB-KW"/>
</dbReference>
<dbReference type="Pfam" id="PF00561">
    <property type="entry name" value="Abhydrolase_1"/>
    <property type="match status" value="1"/>
</dbReference>
<organism evidence="4 5">
    <name type="scientific">Caldalkalibacillus horti</name>
    <dbReference type="NCBI Taxonomy" id="77523"/>
    <lineage>
        <taxon>Bacteria</taxon>
        <taxon>Bacillati</taxon>
        <taxon>Bacillota</taxon>
        <taxon>Bacilli</taxon>
        <taxon>Bacillales</taxon>
        <taxon>Bacillaceae</taxon>
        <taxon>Caldalkalibacillus</taxon>
    </lineage>
</organism>
<dbReference type="EC" id="3.4.11.5" evidence="4"/>
<protein>
    <submittedName>
        <fullName evidence="4">Proline iminopeptidase</fullName>
        <ecNumber evidence="4">3.4.11.5</ecNumber>
    </submittedName>
</protein>
<dbReference type="Proteomes" id="UP001235840">
    <property type="component" value="Unassembled WGS sequence"/>
</dbReference>
<evidence type="ECO:0000259" key="3">
    <source>
        <dbReference type="Pfam" id="PF00561"/>
    </source>
</evidence>
<reference evidence="4 5" key="1">
    <citation type="submission" date="2023-07" db="EMBL/GenBank/DDBJ databases">
        <title>Genomic Encyclopedia of Type Strains, Phase IV (KMG-IV): sequencing the most valuable type-strain genomes for metagenomic binning, comparative biology and taxonomic classification.</title>
        <authorList>
            <person name="Goeker M."/>
        </authorList>
    </citation>
    <scope>NUCLEOTIDE SEQUENCE [LARGE SCALE GENOMIC DNA]</scope>
    <source>
        <strain evidence="4 5">DSM 12751</strain>
    </source>
</reference>
<evidence type="ECO:0000256" key="1">
    <source>
        <dbReference type="ARBA" id="ARBA00010088"/>
    </source>
</evidence>
<keyword evidence="4" id="KW-0031">Aminopeptidase</keyword>